<sequence length="305" mass="31969">MIQGQRLVPGDLVALVSPSGAIDPARTEAAAKSLESWGLRVRAGRNAHGRHGTFAGTDEQRLADLNDALRDPEVRAVLCLRGGYGMQRIVDGVDFDAVRADPKLVAGFSDITALHLALWHETGLATIHGPTAGQLDRGPGTPTAESLRRALTTTAPVEIRADKAEDTYPVRIPGEAEGTLLGGNLAMLTSSIGTPHAPALDGAILLLEDVNEEPYRVDRMLVHLRRAGCFQGLRGVAVGQFTDCVDPDPSPPVIDYLTTELSRLNIPVLGGLPIGHGPEQIAVGLGVHARLDATGGTLTVAAPAA</sequence>
<organism evidence="8 9">
    <name type="scientific">Paractinoplanes deccanensis</name>
    <dbReference type="NCBI Taxonomy" id="113561"/>
    <lineage>
        <taxon>Bacteria</taxon>
        <taxon>Bacillati</taxon>
        <taxon>Actinomycetota</taxon>
        <taxon>Actinomycetes</taxon>
        <taxon>Micromonosporales</taxon>
        <taxon>Micromonosporaceae</taxon>
        <taxon>Paractinoplanes</taxon>
    </lineage>
</organism>
<keyword evidence="5" id="KW-0720">Serine protease</keyword>
<dbReference type="InterPro" id="IPR027461">
    <property type="entry name" value="Carboxypeptidase_A_C_sf"/>
</dbReference>
<dbReference type="InterPro" id="IPR040449">
    <property type="entry name" value="Peptidase_S66_N"/>
</dbReference>
<feature type="domain" description="LD-carboxypeptidase C-terminal" evidence="7">
    <location>
        <begin position="177"/>
        <end position="291"/>
    </location>
</feature>
<dbReference type="PANTHER" id="PTHR30237">
    <property type="entry name" value="MURAMOYLTETRAPEPTIDE CARBOXYPEPTIDASE"/>
    <property type="match status" value="1"/>
</dbReference>
<dbReference type="Gene3D" id="3.50.30.60">
    <property type="entry name" value="LD-carboxypeptidase A C-terminal domain-like"/>
    <property type="match status" value="1"/>
</dbReference>
<evidence type="ECO:0000256" key="3">
    <source>
        <dbReference type="ARBA" id="ARBA00022670"/>
    </source>
</evidence>
<keyword evidence="3" id="KW-0645">Protease</keyword>
<keyword evidence="9" id="KW-1185">Reference proteome</keyword>
<dbReference type="Gene3D" id="3.40.50.10740">
    <property type="entry name" value="Class I glutamine amidotransferase-like"/>
    <property type="match status" value="1"/>
</dbReference>
<comment type="similarity">
    <text evidence="1">Belongs to the peptidase S66 family.</text>
</comment>
<dbReference type="EMBL" id="BOMI01000064">
    <property type="protein sequence ID" value="GID74672.1"/>
    <property type="molecule type" value="Genomic_DNA"/>
</dbReference>
<evidence type="ECO:0000259" key="6">
    <source>
        <dbReference type="Pfam" id="PF02016"/>
    </source>
</evidence>
<dbReference type="InterPro" id="IPR027478">
    <property type="entry name" value="LdcA_N"/>
</dbReference>
<evidence type="ECO:0000313" key="8">
    <source>
        <dbReference type="EMBL" id="GID74672.1"/>
    </source>
</evidence>
<keyword evidence="4" id="KW-0378">Hydrolase</keyword>
<dbReference type="PANTHER" id="PTHR30237:SF2">
    <property type="entry name" value="MUREIN TETRAPEPTIDE CARBOXYPEPTIDASE"/>
    <property type="match status" value="1"/>
</dbReference>
<proteinExistence type="inferred from homology"/>
<dbReference type="InterPro" id="IPR040921">
    <property type="entry name" value="Peptidase_S66C"/>
</dbReference>
<evidence type="ECO:0000256" key="2">
    <source>
        <dbReference type="ARBA" id="ARBA00022645"/>
    </source>
</evidence>
<evidence type="ECO:0000256" key="4">
    <source>
        <dbReference type="ARBA" id="ARBA00022801"/>
    </source>
</evidence>
<dbReference type="InterPro" id="IPR003507">
    <property type="entry name" value="S66_fam"/>
</dbReference>
<accession>A0ABQ3Y3V3</accession>
<reference evidence="8 9" key="1">
    <citation type="submission" date="2021-01" db="EMBL/GenBank/DDBJ databases">
        <title>Whole genome shotgun sequence of Actinoplanes deccanensis NBRC 13994.</title>
        <authorList>
            <person name="Komaki H."/>
            <person name="Tamura T."/>
        </authorList>
    </citation>
    <scope>NUCLEOTIDE SEQUENCE [LARGE SCALE GENOMIC DNA]</scope>
    <source>
        <strain evidence="8 9">NBRC 13994</strain>
    </source>
</reference>
<gene>
    <name evidence="8" type="ORF">Ade02nite_33130</name>
</gene>
<feature type="domain" description="LD-carboxypeptidase N-terminal" evidence="6">
    <location>
        <begin position="13"/>
        <end position="129"/>
    </location>
</feature>
<evidence type="ECO:0000313" key="9">
    <source>
        <dbReference type="Proteomes" id="UP000609879"/>
    </source>
</evidence>
<dbReference type="PIRSF" id="PIRSF028757">
    <property type="entry name" value="LD-carboxypeptidase"/>
    <property type="match status" value="1"/>
</dbReference>
<comment type="caution">
    <text evidence="8">The sequence shown here is derived from an EMBL/GenBank/DDBJ whole genome shotgun (WGS) entry which is preliminary data.</text>
</comment>
<protein>
    <submittedName>
        <fullName evidence="8">Peptidase S66</fullName>
    </submittedName>
</protein>
<dbReference type="InterPro" id="IPR029062">
    <property type="entry name" value="Class_I_gatase-like"/>
</dbReference>
<name>A0ABQ3Y3V3_9ACTN</name>
<keyword evidence="2" id="KW-0121">Carboxypeptidase</keyword>
<evidence type="ECO:0000256" key="5">
    <source>
        <dbReference type="ARBA" id="ARBA00022825"/>
    </source>
</evidence>
<dbReference type="RefSeq" id="WP_203763434.1">
    <property type="nucleotide sequence ID" value="NZ_BAAABO010000012.1"/>
</dbReference>
<evidence type="ECO:0000256" key="1">
    <source>
        <dbReference type="ARBA" id="ARBA00010233"/>
    </source>
</evidence>
<dbReference type="Proteomes" id="UP000609879">
    <property type="component" value="Unassembled WGS sequence"/>
</dbReference>
<dbReference type="Pfam" id="PF02016">
    <property type="entry name" value="Peptidase_S66"/>
    <property type="match status" value="1"/>
</dbReference>
<dbReference type="Pfam" id="PF17676">
    <property type="entry name" value="Peptidase_S66C"/>
    <property type="match status" value="1"/>
</dbReference>
<dbReference type="SUPFAM" id="SSF141986">
    <property type="entry name" value="LD-carboxypeptidase A C-terminal domain-like"/>
    <property type="match status" value="1"/>
</dbReference>
<dbReference type="CDD" id="cd07025">
    <property type="entry name" value="Peptidase_S66"/>
    <property type="match status" value="1"/>
</dbReference>
<evidence type="ECO:0000259" key="7">
    <source>
        <dbReference type="Pfam" id="PF17676"/>
    </source>
</evidence>
<dbReference type="SUPFAM" id="SSF52317">
    <property type="entry name" value="Class I glutamine amidotransferase-like"/>
    <property type="match status" value="1"/>
</dbReference>